<dbReference type="InterPro" id="IPR036583">
    <property type="entry name" value="23S_rRNA_IVS_sf"/>
</dbReference>
<dbReference type="Gene3D" id="1.20.1440.60">
    <property type="entry name" value="23S rRNA-intervening sequence"/>
    <property type="match status" value="1"/>
</dbReference>
<dbReference type="EMBL" id="CP165718">
    <property type="protein sequence ID" value="XDV10175.1"/>
    <property type="molecule type" value="Genomic_DNA"/>
</dbReference>
<dbReference type="Pfam" id="PF05635">
    <property type="entry name" value="23S_rRNA_IVP"/>
    <property type="match status" value="1"/>
</dbReference>
<accession>A0AB39XB43</accession>
<name>A0AB39XB43_9GAMM</name>
<dbReference type="CDD" id="cd16377">
    <property type="entry name" value="23S_rRNA_IVP_like"/>
    <property type="match status" value="1"/>
</dbReference>
<dbReference type="PANTHER" id="PTHR38471:SF2">
    <property type="entry name" value="FOUR HELIX BUNDLE PROTEIN"/>
    <property type="match status" value="1"/>
</dbReference>
<reference evidence="1" key="1">
    <citation type="submission" date="2024-07" db="EMBL/GenBank/DDBJ databases">
        <title>Whole genome sequence of bacterial strains from algal surface.</title>
        <authorList>
            <person name="Kumar P."/>
        </authorList>
    </citation>
    <scope>NUCLEOTIDE SEQUENCE</scope>
    <source>
        <strain evidence="1">PP-1MA</strain>
    </source>
</reference>
<dbReference type="NCBIfam" id="TIGR02436">
    <property type="entry name" value="four helix bundle protein"/>
    <property type="match status" value="1"/>
</dbReference>
<evidence type="ECO:0000313" key="1">
    <source>
        <dbReference type="EMBL" id="XDV10175.1"/>
    </source>
</evidence>
<sequence length="132" mass="14973">MIAKEAVVFKNLKVYEVAIDLAVLIYKITEVFPDSERFGLVSQMRRAAVSVSSNIAEGAGRGSYREQLRFYFIARGSLAELETQLEISFRLGFIDRRMQAETSFVYKLLNGLIRSTKKQELEQSTATDIPNI</sequence>
<dbReference type="AlphaFoldDB" id="A0AB39XB43"/>
<organism evidence="1">
    <name type="scientific">Pseudidiomarina sp. PP-1MA</name>
    <dbReference type="NCBI Taxonomy" id="3237706"/>
    <lineage>
        <taxon>Bacteria</taxon>
        <taxon>Pseudomonadati</taxon>
        <taxon>Pseudomonadota</taxon>
        <taxon>Gammaproteobacteria</taxon>
        <taxon>Alteromonadales</taxon>
        <taxon>Idiomarinaceae</taxon>
        <taxon>Pseudidiomarina</taxon>
    </lineage>
</organism>
<gene>
    <name evidence="1" type="ORF">AB8S08_02940</name>
</gene>
<dbReference type="SUPFAM" id="SSF158446">
    <property type="entry name" value="IVS-encoded protein-like"/>
    <property type="match status" value="1"/>
</dbReference>
<protein>
    <submittedName>
        <fullName evidence="1">Four helix bundle protein</fullName>
    </submittedName>
</protein>
<dbReference type="RefSeq" id="WP_369743507.1">
    <property type="nucleotide sequence ID" value="NZ_CP165718.1"/>
</dbReference>
<proteinExistence type="predicted"/>
<dbReference type="PANTHER" id="PTHR38471">
    <property type="entry name" value="FOUR HELIX BUNDLE PROTEIN"/>
    <property type="match status" value="1"/>
</dbReference>
<dbReference type="InterPro" id="IPR012657">
    <property type="entry name" value="23S_rRNA-intervening_sequence"/>
</dbReference>